<evidence type="ECO:0000313" key="1">
    <source>
        <dbReference type="EMBL" id="MBZ9613076.1"/>
    </source>
</evidence>
<dbReference type="PIRSF" id="PIRSF020565">
    <property type="entry name" value="3Ho_Ac_ACP_DH_prd"/>
    <property type="match status" value="1"/>
</dbReference>
<dbReference type="InterPro" id="IPR029069">
    <property type="entry name" value="HotDog_dom_sf"/>
</dbReference>
<comment type="caution">
    <text evidence="1">The sequence shown here is derived from an EMBL/GenBank/DDBJ whole genome shotgun (WGS) entry which is preliminary data.</text>
</comment>
<gene>
    <name evidence="1" type="ORF">I4W93_015915</name>
</gene>
<dbReference type="Proteomes" id="UP000663814">
    <property type="component" value="Unassembled WGS sequence"/>
</dbReference>
<name>A0ABS7XC04_9GAMM</name>
<reference evidence="1 2" key="2">
    <citation type="submission" date="2021-08" db="EMBL/GenBank/DDBJ databases">
        <title>Rheinheimera aquimaris sp. nov., isolated from seawater of the East Sea in Korea.</title>
        <authorList>
            <person name="Kim K.H."/>
            <person name="Wenting R."/>
            <person name="Kim K.R."/>
            <person name="Jeon C.O."/>
        </authorList>
    </citation>
    <scope>NUCLEOTIDE SEQUENCE [LARGE SCALE GENOMIC DNA]</scope>
    <source>
        <strain evidence="1 2">MA-13</strain>
    </source>
</reference>
<dbReference type="Pfam" id="PF22817">
    <property type="entry name" value="ApeP-like"/>
    <property type="match status" value="1"/>
</dbReference>
<organism evidence="1 2">
    <name type="scientific">Rheinheimera maricola</name>
    <dbReference type="NCBI Taxonomy" id="2793282"/>
    <lineage>
        <taxon>Bacteria</taxon>
        <taxon>Pseudomonadati</taxon>
        <taxon>Pseudomonadota</taxon>
        <taxon>Gammaproteobacteria</taxon>
        <taxon>Chromatiales</taxon>
        <taxon>Chromatiaceae</taxon>
        <taxon>Rheinheimera</taxon>
    </lineage>
</organism>
<reference evidence="1 2" key="1">
    <citation type="submission" date="2020-12" db="EMBL/GenBank/DDBJ databases">
        <authorList>
            <person name="Ruan W."/>
            <person name="Khan S.A."/>
            <person name="Jeon C.O."/>
        </authorList>
    </citation>
    <scope>NUCLEOTIDE SEQUENCE [LARGE SCALE GENOMIC DNA]</scope>
    <source>
        <strain evidence="1 2">MA-13</strain>
    </source>
</reference>
<evidence type="ECO:0000313" key="2">
    <source>
        <dbReference type="Proteomes" id="UP000663814"/>
    </source>
</evidence>
<proteinExistence type="predicted"/>
<dbReference type="SUPFAM" id="SSF54637">
    <property type="entry name" value="Thioesterase/thiol ester dehydrase-isomerase"/>
    <property type="match status" value="1"/>
</dbReference>
<dbReference type="Gene3D" id="3.10.129.10">
    <property type="entry name" value="Hotdog Thioesterase"/>
    <property type="match status" value="1"/>
</dbReference>
<protein>
    <submittedName>
        <fullName evidence="1">Hotdog family protein</fullName>
    </submittedName>
</protein>
<keyword evidence="2" id="KW-1185">Reference proteome</keyword>
<sequence length="150" mass="16263">MITGYPIAQVLPHAQPMILLDEFIEAGAEHAVCKVNINAQSAFFDSHNRSVPAYVGIEYMAQTVAAYAGAHKLAAGDSVRLGFLLGCRKYQPVVQAFAEGAELSVSASKVVMDESGLSVFDCKISQHGEVLVSAKLNVFEPEDYRVWLTE</sequence>
<dbReference type="RefSeq" id="WP_205311785.1">
    <property type="nucleotide sequence ID" value="NZ_JAERPS020000006.1"/>
</dbReference>
<dbReference type="InterPro" id="IPR016776">
    <property type="entry name" value="ApeP-like_dehydratase"/>
</dbReference>
<accession>A0ABS7XC04</accession>
<dbReference type="EMBL" id="JAERPS020000006">
    <property type="protein sequence ID" value="MBZ9613076.1"/>
    <property type="molecule type" value="Genomic_DNA"/>
</dbReference>
<dbReference type="CDD" id="cd01289">
    <property type="entry name" value="FabA_like"/>
    <property type="match status" value="1"/>
</dbReference>